<evidence type="ECO:0000313" key="2">
    <source>
        <dbReference type="EMBL" id="ACS60020.1"/>
    </source>
</evidence>
<evidence type="ECO:0000313" key="3">
    <source>
        <dbReference type="Proteomes" id="UP000002256"/>
    </source>
</evidence>
<dbReference type="Pfam" id="PF08448">
    <property type="entry name" value="PAS_4"/>
    <property type="match status" value="1"/>
</dbReference>
<name>C6B7G2_RHILS</name>
<feature type="domain" description="PAS" evidence="1">
    <location>
        <begin position="65"/>
        <end position="130"/>
    </location>
</feature>
<keyword evidence="2" id="KW-0614">Plasmid</keyword>
<proteinExistence type="predicted"/>
<dbReference type="AlphaFoldDB" id="C6B7G2"/>
<dbReference type="SMART" id="SM00091">
    <property type="entry name" value="PAS"/>
    <property type="match status" value="1"/>
</dbReference>
<dbReference type="EMBL" id="CP001624">
    <property type="protein sequence ID" value="ACS60020.1"/>
    <property type="molecule type" value="Genomic_DNA"/>
</dbReference>
<dbReference type="KEGG" id="rlg:Rleg_6998"/>
<dbReference type="NCBIfam" id="TIGR00229">
    <property type="entry name" value="sensory_box"/>
    <property type="match status" value="1"/>
</dbReference>
<dbReference type="SUPFAM" id="SSF55785">
    <property type="entry name" value="PYP-like sensor domain (PAS domain)"/>
    <property type="match status" value="1"/>
</dbReference>
<gene>
    <name evidence="2" type="ordered locus">Rleg_6998</name>
</gene>
<dbReference type="InterPro" id="IPR035965">
    <property type="entry name" value="PAS-like_dom_sf"/>
</dbReference>
<dbReference type="InterPro" id="IPR000014">
    <property type="entry name" value="PAS"/>
</dbReference>
<accession>C6B7G2</accession>
<dbReference type="Proteomes" id="UP000002256">
    <property type="component" value="Plasmid pR132502"/>
</dbReference>
<protein>
    <submittedName>
        <fullName evidence="2">PAS fold-4 domain protein</fullName>
    </submittedName>
</protein>
<dbReference type="Gene3D" id="3.30.450.20">
    <property type="entry name" value="PAS domain"/>
    <property type="match status" value="2"/>
</dbReference>
<reference evidence="2 3" key="1">
    <citation type="journal article" date="2010" name="Stand. Genomic Sci.">
        <title>Complete genome sequence of Rhizobium leguminosarum bv. trifolii strain WSM1325, an effective microsymbiont of annual Mediterranean clovers.</title>
        <authorList>
            <person name="Reeve W."/>
            <person name="O'Hara G."/>
            <person name="Chain P."/>
            <person name="Ardley J."/>
            <person name="Brau L."/>
            <person name="Nandesena K."/>
            <person name="Tiwari R."/>
            <person name="Copeland A."/>
            <person name="Nolan M."/>
            <person name="Han C."/>
            <person name="Brettin T."/>
            <person name="Land M."/>
            <person name="Ovchinikova G."/>
            <person name="Ivanova N."/>
            <person name="Mavromatis K."/>
            <person name="Markowitz V."/>
            <person name="Kyrpides N."/>
            <person name="Melino V."/>
            <person name="Denton M."/>
            <person name="Yates R."/>
            <person name="Howieson J."/>
        </authorList>
    </citation>
    <scope>NUCLEOTIDE SEQUENCE [LARGE SCALE GENOMIC DNA]</scope>
    <source>
        <strain evidence="3">WSM1325</strain>
        <plasmid evidence="3">Plasmid pR132502</plasmid>
    </source>
</reference>
<organism evidence="2 3">
    <name type="scientific">Rhizobium leguminosarum bv. trifolii (strain WSM1325)</name>
    <dbReference type="NCBI Taxonomy" id="395491"/>
    <lineage>
        <taxon>Bacteria</taxon>
        <taxon>Pseudomonadati</taxon>
        <taxon>Pseudomonadota</taxon>
        <taxon>Alphaproteobacteria</taxon>
        <taxon>Hyphomicrobiales</taxon>
        <taxon>Rhizobiaceae</taxon>
        <taxon>Rhizobium/Agrobacterium group</taxon>
        <taxon>Rhizobium</taxon>
    </lineage>
</organism>
<dbReference type="InterPro" id="IPR013656">
    <property type="entry name" value="PAS_4"/>
</dbReference>
<geneLocation type="plasmid" evidence="2 3">
    <name>pR132502</name>
</geneLocation>
<sequence>MSGETVYHEDFPLETTRHGQAETAYFTFCYSPIRDENAKVLGMIDTVMETTEIVRARQRLVSESERYRQMFENAPGFMVMLSGPEHVFQYVNLAYSELIGFREAVGRTVAEVLPEAVEQGFAAALTEIGQTGEPHSALGALLTIKGPGGASFDRYVDFVYQPIKNACGEVTDIFVSQPTSLSVVLRRVMITRVTA</sequence>
<evidence type="ECO:0000259" key="1">
    <source>
        <dbReference type="SMART" id="SM00091"/>
    </source>
</evidence>
<dbReference type="HOGENOM" id="CLU_1395335_0_0_5"/>